<evidence type="ECO:0000259" key="2">
    <source>
        <dbReference type="Pfam" id="PF13840"/>
    </source>
</evidence>
<dbReference type="SUPFAM" id="SSF55021">
    <property type="entry name" value="ACT-like"/>
    <property type="match status" value="1"/>
</dbReference>
<proteinExistence type="predicted"/>
<feature type="region of interest" description="Disordered" evidence="1">
    <location>
        <begin position="145"/>
        <end position="167"/>
    </location>
</feature>
<dbReference type="InterPro" id="IPR027795">
    <property type="entry name" value="CASTOR_ACT_dom"/>
</dbReference>
<reference evidence="3 4" key="1">
    <citation type="journal article" date="2019" name="Mol. Biol. Evol.">
        <title>Blast fungal genomes show frequent chromosomal changes, gene gains and losses, and effector gene turnover.</title>
        <authorList>
            <person name="Gomez Luciano L.B."/>
            <person name="Jason Tsai I."/>
            <person name="Chuma I."/>
            <person name="Tosa Y."/>
            <person name="Chen Y.H."/>
            <person name="Li J.Y."/>
            <person name="Li M.Y."/>
            <person name="Jade Lu M.Y."/>
            <person name="Nakayashiki H."/>
            <person name="Li W.H."/>
        </authorList>
    </citation>
    <scope>NUCLEOTIDE SEQUENCE [LARGE SCALE GENOMIC DNA]</scope>
    <source>
        <strain evidence="3">MZ5-1-6</strain>
    </source>
</reference>
<dbReference type="PANTHER" id="PTHR31131:SF6">
    <property type="entry name" value="CASTOR ACT DOMAIN-CONTAINING PROTEIN"/>
    <property type="match status" value="1"/>
</dbReference>
<dbReference type="Pfam" id="PF13840">
    <property type="entry name" value="ACT_7"/>
    <property type="match status" value="1"/>
</dbReference>
<dbReference type="AlphaFoldDB" id="A0A4P7NDE9"/>
<evidence type="ECO:0000313" key="3">
    <source>
        <dbReference type="EMBL" id="QBZ59050.1"/>
    </source>
</evidence>
<sequence length="538" mass="57680">MSGPIFSNPSLLGFRQVGSSKCTDSSTLYLYGARKSSCTIVISKLAVVRQGSPTRVHITCVTARMVSNPYLGSIHNTKPIKSVDQCPSARYSYLNHSFSKSRMNAQVSFLDGELSLIHIPLNLYPTLLQPILQILLPQKESILQPEDEQGNGSPVASNSSRSWSQLGPHDQRPFLNVSITPIECSVVCQTTWATSVFEPALQKLQQAARGKVSISKESYVALCVISAGMDAGSRVVDLSSPLALAGISIFFITTYYSDFILVPSKDKKNVVQALLARGFEFTDNGDSSSMMSLPRSGLGSYLNSHANSGAGSTMVSRRGSYNEHDNATPDSPLPSNADELQERTFALLKKQSVQATVDTSLRLVHCSGHETSSHRLDGEISAASPTAHLNRPSLSRMNTGNGFSNGHSHRTWVDTVDTRLYTCLVAALATQPKFLSVTLAQDDPPSLLLDKALVPMFGESLIGEAGGELAPIFLDLASLPFEATGIVSGVAGRLAREMSDEGPELSYLSTARAGAVILSREQSAKAIEILGPLLSGDT</sequence>
<name>A0A4P7NDE9_PYROR</name>
<accession>A0A4P7NDE9</accession>
<dbReference type="Gene3D" id="3.30.2130.10">
    <property type="entry name" value="VC0802-like"/>
    <property type="match status" value="1"/>
</dbReference>
<gene>
    <name evidence="3" type="ORF">PoMZ_04010</name>
</gene>
<evidence type="ECO:0000313" key="4">
    <source>
        <dbReference type="Proteomes" id="UP000294847"/>
    </source>
</evidence>
<dbReference type="GO" id="GO:0046394">
    <property type="term" value="P:carboxylic acid biosynthetic process"/>
    <property type="evidence" value="ECO:0007669"/>
    <property type="project" value="UniProtKB-ARBA"/>
</dbReference>
<feature type="domain" description="CASTOR ACT" evidence="2">
    <location>
        <begin position="215"/>
        <end position="274"/>
    </location>
</feature>
<dbReference type="InterPro" id="IPR045865">
    <property type="entry name" value="ACT-like_dom_sf"/>
</dbReference>
<dbReference type="InterPro" id="IPR051719">
    <property type="entry name" value="CASTOR_mTORC1"/>
</dbReference>
<dbReference type="Proteomes" id="UP000294847">
    <property type="component" value="Chromosome 3"/>
</dbReference>
<dbReference type="GO" id="GO:0006520">
    <property type="term" value="P:amino acid metabolic process"/>
    <property type="evidence" value="ECO:0007669"/>
    <property type="project" value="UniProtKB-ARBA"/>
</dbReference>
<dbReference type="PANTHER" id="PTHR31131">
    <property type="entry name" value="CHROMOSOME 1, WHOLE GENOME SHOTGUN SEQUENCE"/>
    <property type="match status" value="1"/>
</dbReference>
<organism evidence="3 4">
    <name type="scientific">Pyricularia oryzae</name>
    <name type="common">Rice blast fungus</name>
    <name type="synonym">Magnaporthe oryzae</name>
    <dbReference type="NCBI Taxonomy" id="318829"/>
    <lineage>
        <taxon>Eukaryota</taxon>
        <taxon>Fungi</taxon>
        <taxon>Dikarya</taxon>
        <taxon>Ascomycota</taxon>
        <taxon>Pezizomycotina</taxon>
        <taxon>Sordariomycetes</taxon>
        <taxon>Sordariomycetidae</taxon>
        <taxon>Magnaporthales</taxon>
        <taxon>Pyriculariaceae</taxon>
        <taxon>Pyricularia</taxon>
    </lineage>
</organism>
<feature type="compositionally biased region" description="Polar residues" evidence="1">
    <location>
        <begin position="150"/>
        <end position="165"/>
    </location>
</feature>
<dbReference type="EMBL" id="CP034206">
    <property type="protein sequence ID" value="QBZ59050.1"/>
    <property type="molecule type" value="Genomic_DNA"/>
</dbReference>
<feature type="region of interest" description="Disordered" evidence="1">
    <location>
        <begin position="309"/>
        <end position="337"/>
    </location>
</feature>
<evidence type="ECO:0000256" key="1">
    <source>
        <dbReference type="SAM" id="MobiDB-lite"/>
    </source>
</evidence>
<protein>
    <recommendedName>
        <fullName evidence="2">CASTOR ACT domain-containing protein</fullName>
    </recommendedName>
</protein>